<protein>
    <recommendedName>
        <fullName evidence="5">DUF3558 domain-containing protein</fullName>
    </recommendedName>
</protein>
<keyword evidence="2" id="KW-1133">Transmembrane helix</keyword>
<sequence>MTSPQHDPFQQQYPGQPAPGPYSPAPYPPPAPTPGQPPAQPVSGAAPAQPMSGAAPAQPAYGAAPAQPGFAAAPPGYQQPGQPPAPYQPPATYQQPGQPAPMYQQPGAPAAYQPPAAATPFRPRTGVMVAIVGGLLALCALGGTAAAFIVEKGLPGTAADTSHRQPSDPCQLLSKETLGTQLGAPLEKSAKGGDGVCNYTFKHDSRSPEATGSRLELRVDVSSTAASKFQAARGPAGMTRLPVECGQGGFAGHKLDPAAENADAMLWCLDQDVFLTLTFHGYNHDRFNSLELDEVMAGLGRTALANVPKGK</sequence>
<evidence type="ECO:0000313" key="4">
    <source>
        <dbReference type="Proteomes" id="UP001143480"/>
    </source>
</evidence>
<reference evidence="3" key="2">
    <citation type="submission" date="2023-01" db="EMBL/GenBank/DDBJ databases">
        <authorList>
            <person name="Sun Q."/>
            <person name="Evtushenko L."/>
        </authorList>
    </citation>
    <scope>NUCLEOTIDE SEQUENCE</scope>
    <source>
        <strain evidence="3">VKM Ac-1321</strain>
    </source>
</reference>
<keyword evidence="2" id="KW-0812">Transmembrane</keyword>
<reference evidence="3" key="1">
    <citation type="journal article" date="2014" name="Int. J. Syst. Evol. Microbiol.">
        <title>Complete genome sequence of Corynebacterium casei LMG S-19264T (=DSM 44701T), isolated from a smear-ripened cheese.</title>
        <authorList>
            <consortium name="US DOE Joint Genome Institute (JGI-PGF)"/>
            <person name="Walter F."/>
            <person name="Albersmeier A."/>
            <person name="Kalinowski J."/>
            <person name="Ruckert C."/>
        </authorList>
    </citation>
    <scope>NUCLEOTIDE SEQUENCE</scope>
    <source>
        <strain evidence="3">VKM Ac-1321</strain>
    </source>
</reference>
<accession>A0A9W6KTF6</accession>
<gene>
    <name evidence="3" type="ORF">GCM10017581_086200</name>
</gene>
<feature type="compositionally biased region" description="Pro residues" evidence="1">
    <location>
        <begin position="16"/>
        <end position="40"/>
    </location>
</feature>
<evidence type="ECO:0000256" key="1">
    <source>
        <dbReference type="SAM" id="MobiDB-lite"/>
    </source>
</evidence>
<dbReference type="RefSeq" id="WP_261963739.1">
    <property type="nucleotide sequence ID" value="NZ_BAAAXA010000003.1"/>
</dbReference>
<keyword evidence="4" id="KW-1185">Reference proteome</keyword>
<comment type="caution">
    <text evidence="3">The sequence shown here is derived from an EMBL/GenBank/DDBJ whole genome shotgun (WGS) entry which is preliminary data.</text>
</comment>
<proteinExistence type="predicted"/>
<evidence type="ECO:0000256" key="2">
    <source>
        <dbReference type="SAM" id="Phobius"/>
    </source>
</evidence>
<name>A0A9W6KTF6_9ACTN</name>
<dbReference type="EMBL" id="BSFP01000080">
    <property type="protein sequence ID" value="GLL06870.1"/>
    <property type="molecule type" value="Genomic_DNA"/>
</dbReference>
<feature type="region of interest" description="Disordered" evidence="1">
    <location>
        <begin position="1"/>
        <end position="117"/>
    </location>
</feature>
<evidence type="ECO:0008006" key="5">
    <source>
        <dbReference type="Google" id="ProtNLM"/>
    </source>
</evidence>
<keyword evidence="2" id="KW-0472">Membrane</keyword>
<evidence type="ECO:0000313" key="3">
    <source>
        <dbReference type="EMBL" id="GLL06870.1"/>
    </source>
</evidence>
<feature type="compositionally biased region" description="Low complexity" evidence="1">
    <location>
        <begin position="90"/>
        <end position="117"/>
    </location>
</feature>
<dbReference type="AlphaFoldDB" id="A0A9W6KTF6"/>
<organism evidence="3 4">
    <name type="scientific">Dactylosporangium matsuzakiense</name>
    <dbReference type="NCBI Taxonomy" id="53360"/>
    <lineage>
        <taxon>Bacteria</taxon>
        <taxon>Bacillati</taxon>
        <taxon>Actinomycetota</taxon>
        <taxon>Actinomycetes</taxon>
        <taxon>Micromonosporales</taxon>
        <taxon>Micromonosporaceae</taxon>
        <taxon>Dactylosporangium</taxon>
    </lineage>
</organism>
<dbReference type="Proteomes" id="UP001143480">
    <property type="component" value="Unassembled WGS sequence"/>
</dbReference>
<feature type="compositionally biased region" description="Low complexity" evidence="1">
    <location>
        <begin position="53"/>
        <end position="80"/>
    </location>
</feature>
<feature type="transmembrane region" description="Helical" evidence="2">
    <location>
        <begin position="127"/>
        <end position="150"/>
    </location>
</feature>